<protein>
    <submittedName>
        <fullName evidence="1">Oidioi.mRNA.OKI2018_I69.XSR.g13645.t1.cds</fullName>
    </submittedName>
</protein>
<evidence type="ECO:0000313" key="1">
    <source>
        <dbReference type="EMBL" id="CAG5094534.1"/>
    </source>
</evidence>
<evidence type="ECO:0000313" key="2">
    <source>
        <dbReference type="Proteomes" id="UP001158576"/>
    </source>
</evidence>
<dbReference type="Proteomes" id="UP001158576">
    <property type="component" value="Chromosome XSR"/>
</dbReference>
<name>A0ABN7SB73_OIKDI</name>
<accession>A0ABN7SB73</accession>
<gene>
    <name evidence="1" type="ORF">OKIOD_LOCUS5203</name>
</gene>
<keyword evidence="2" id="KW-1185">Reference proteome</keyword>
<organism evidence="1 2">
    <name type="scientific">Oikopleura dioica</name>
    <name type="common">Tunicate</name>
    <dbReference type="NCBI Taxonomy" id="34765"/>
    <lineage>
        <taxon>Eukaryota</taxon>
        <taxon>Metazoa</taxon>
        <taxon>Chordata</taxon>
        <taxon>Tunicata</taxon>
        <taxon>Appendicularia</taxon>
        <taxon>Copelata</taxon>
        <taxon>Oikopleuridae</taxon>
        <taxon>Oikopleura</taxon>
    </lineage>
</organism>
<sequence length="198" mass="21934">MKLLSGFFACTFGLKGTVQIKTLENQESSYSCVGNDAECSKFTGQKASNSTFKDCACYGDDKFCEDVCARMSIEETETMNPKIVLNKSEMHEEVTDADSTAYYSSYYYANCGTDSGYSVDQSRFEDKCDLCANMCYSAYSKVQCVRDCMRETSFCSNNSKSTLIARYADVGARTYGGHLYESRYDGIICAGYCAGPKP</sequence>
<dbReference type="EMBL" id="OU015569">
    <property type="protein sequence ID" value="CAG5094534.1"/>
    <property type="molecule type" value="Genomic_DNA"/>
</dbReference>
<reference evidence="1 2" key="1">
    <citation type="submission" date="2021-04" db="EMBL/GenBank/DDBJ databases">
        <authorList>
            <person name="Bliznina A."/>
        </authorList>
    </citation>
    <scope>NUCLEOTIDE SEQUENCE [LARGE SCALE GENOMIC DNA]</scope>
</reference>
<proteinExistence type="predicted"/>